<comment type="caution">
    <text evidence="5">The sequence shown here is derived from an EMBL/GenBank/DDBJ whole genome shotgun (WGS) entry which is preliminary data.</text>
</comment>
<dbReference type="PANTHER" id="PTHR45527">
    <property type="entry name" value="NONRIBOSOMAL PEPTIDE SYNTHETASE"/>
    <property type="match status" value="1"/>
</dbReference>
<dbReference type="FunFam" id="1.10.1200.10:FF:000005">
    <property type="entry name" value="Nonribosomal peptide synthetase 1"/>
    <property type="match status" value="1"/>
</dbReference>
<reference evidence="5 6" key="1">
    <citation type="submission" date="2020-04" db="EMBL/GenBank/DDBJ databases">
        <authorList>
            <person name="Yin C."/>
        </authorList>
    </citation>
    <scope>NUCLEOTIDE SEQUENCE [LARGE SCALE GENOMIC DNA]</scope>
    <source>
        <strain evidence="5 6">Ae27</strain>
    </source>
</reference>
<dbReference type="Gene3D" id="3.30.559.30">
    <property type="entry name" value="Nonribosomal peptide synthetase, condensation domain"/>
    <property type="match status" value="1"/>
</dbReference>
<dbReference type="InterPro" id="IPR036736">
    <property type="entry name" value="ACP-like_sf"/>
</dbReference>
<feature type="domain" description="Carrier" evidence="4">
    <location>
        <begin position="541"/>
        <end position="616"/>
    </location>
</feature>
<dbReference type="InterPro" id="IPR042099">
    <property type="entry name" value="ANL_N_sf"/>
</dbReference>
<dbReference type="PANTHER" id="PTHR45527:SF1">
    <property type="entry name" value="FATTY ACID SYNTHASE"/>
    <property type="match status" value="1"/>
</dbReference>
<evidence type="ECO:0000256" key="3">
    <source>
        <dbReference type="ARBA" id="ARBA00022553"/>
    </source>
</evidence>
<dbReference type="Gene3D" id="3.40.50.12780">
    <property type="entry name" value="N-terminal domain of ligase-like"/>
    <property type="match status" value="1"/>
</dbReference>
<dbReference type="Pfam" id="PF00668">
    <property type="entry name" value="Condensation"/>
    <property type="match status" value="1"/>
</dbReference>
<dbReference type="InterPro" id="IPR009081">
    <property type="entry name" value="PP-bd_ACP"/>
</dbReference>
<comment type="cofactor">
    <cofactor evidence="1">
        <name>pantetheine 4'-phosphate</name>
        <dbReference type="ChEBI" id="CHEBI:47942"/>
    </cofactor>
</comment>
<dbReference type="InterPro" id="IPR000873">
    <property type="entry name" value="AMP-dep_synth/lig_dom"/>
</dbReference>
<dbReference type="InterPro" id="IPR023213">
    <property type="entry name" value="CAT-like_dom_sf"/>
</dbReference>
<proteinExistence type="predicted"/>
<name>A0A847RPT0_9BACT</name>
<dbReference type="InterPro" id="IPR020845">
    <property type="entry name" value="AMP-binding_CS"/>
</dbReference>
<dbReference type="EMBL" id="JABAIA010000001">
    <property type="protein sequence ID" value="NLR62675.1"/>
    <property type="molecule type" value="Genomic_DNA"/>
</dbReference>
<dbReference type="PROSITE" id="PS00455">
    <property type="entry name" value="AMP_BINDING"/>
    <property type="match status" value="1"/>
</dbReference>
<dbReference type="Gene3D" id="3.30.300.30">
    <property type="match status" value="1"/>
</dbReference>
<dbReference type="SUPFAM" id="SSF56801">
    <property type="entry name" value="Acetyl-CoA synthetase-like"/>
    <property type="match status" value="1"/>
</dbReference>
<evidence type="ECO:0000256" key="2">
    <source>
        <dbReference type="ARBA" id="ARBA00022450"/>
    </source>
</evidence>
<dbReference type="InterPro" id="IPR001242">
    <property type="entry name" value="Condensation_dom"/>
</dbReference>
<dbReference type="SUPFAM" id="SSF47336">
    <property type="entry name" value="ACP-like"/>
    <property type="match status" value="1"/>
</dbReference>
<dbReference type="GO" id="GO:0005737">
    <property type="term" value="C:cytoplasm"/>
    <property type="evidence" value="ECO:0007669"/>
    <property type="project" value="TreeGrafter"/>
</dbReference>
<dbReference type="Gene3D" id="3.30.559.10">
    <property type="entry name" value="Chloramphenicol acetyltransferase-like domain"/>
    <property type="match status" value="1"/>
</dbReference>
<evidence type="ECO:0000313" key="5">
    <source>
        <dbReference type="EMBL" id="NLR62675.1"/>
    </source>
</evidence>
<protein>
    <submittedName>
        <fullName evidence="5">AMP-binding protein</fullName>
    </submittedName>
</protein>
<dbReference type="AlphaFoldDB" id="A0A847RPT0"/>
<dbReference type="GO" id="GO:0031177">
    <property type="term" value="F:phosphopantetheine binding"/>
    <property type="evidence" value="ECO:0007669"/>
    <property type="project" value="TreeGrafter"/>
</dbReference>
<sequence>MSNKLIHVEIERTVAQFPDLVAVEGYGMDLTYQELNNYANQLAHALLEADLHPEASVGVYAAGGPLQVISLLAVFKAGGRYVPLSPDQAILHVEQVLEETETTIVVTTSEHYPALHKILFPKETPIHTVIVLDQRSDKEVLLDVIKQDAAGFTVTVRENPFSAENPGLSYDDRNDAYVFYTSGSTGKSKGIVGSHIALSHYIHWHRKEWGVDTGFRISQLATMTFDASLKDILTALTSGATLCLPESSIKNNPVKLVEWLRAGNITLLQTVPSLFRLITAALLETKHPLSALRYVVLAGERLLGRDVLNWKAANGTTARLSNLYGLTETTILKTCFHIEHWDWQPGEVLPVGFPISNTLVAVINGSNNICEDGEIGEVYIKSPYISKGYLDKSLNTNSLVQNPLAGDGRGDLVWRTGDLGRYRADGCLEILGRRDEQIKINGVRIEPEQVRMAVLKQDGITRVELLVHSSEAAGQELICYYTGHRYVADELRQLLSHDLNPAMLPSYYVWMETFPLNMNGKVDRKALPRPEEVTLRTSYQPPEPGLEQQLALLWQQVLGLERIGRDDSFFNVGGSSLKAIQLIAKIYKELDVQLTIAELFANPVLSKLAALVGQAKRQAYHPIPKVPEADSYVLSNSQKRLWIASQLKEQSVAYDIPVLYRIEGPLDISALAGAFRLVVERHESLRTTFFLEDGEPRQRILSAAQSGVSMLVRDFRDQPDPEAAARERARQIGTHHFDLENGPLFLIELLRITDNMFLLACCIHHIISDEWSMQIMGREVIAIYNARSRDVLPELRPLNIQYKDYASWQQRELSGEGLAATREYWLSRFTGDLPALELPTDRSRPAMQSFRGSQVKFVFDAEQSAAFGQLIKKQEATLFIGLLTLVNVLLFRYSDQNDLIVGTPVAGRIHPDLEDQIGYYLNTLALRNTISGDASFTQVLDSVRQTTIDAFSHQAYPFDLLVDELKLGSDLSRSPLFDVVVILQNIELNNEADLEMNGVNIDLEVARIEISKCDLRFQFSEGGGVLYGSIEYSTDLFDRKRIERMTQHLRQLMSFVSDHPQAPVSTAEYLSPEEKRQELLAQRLFNSSIEGNF</sequence>
<dbReference type="CDD" id="cd19531">
    <property type="entry name" value="LCL_NRPS-like"/>
    <property type="match status" value="1"/>
</dbReference>
<dbReference type="CDD" id="cd05930">
    <property type="entry name" value="A_NRPS"/>
    <property type="match status" value="1"/>
</dbReference>
<dbReference type="GO" id="GO:0043041">
    <property type="term" value="P:amino acid activation for nonribosomal peptide biosynthetic process"/>
    <property type="evidence" value="ECO:0007669"/>
    <property type="project" value="TreeGrafter"/>
</dbReference>
<organism evidence="5 6">
    <name type="scientific">Chitinophaga varians</name>
    <dbReference type="NCBI Taxonomy" id="2202339"/>
    <lineage>
        <taxon>Bacteria</taxon>
        <taxon>Pseudomonadati</taxon>
        <taxon>Bacteroidota</taxon>
        <taxon>Chitinophagia</taxon>
        <taxon>Chitinophagales</taxon>
        <taxon>Chitinophagaceae</taxon>
        <taxon>Chitinophaga</taxon>
    </lineage>
</organism>
<gene>
    <name evidence="5" type="ORF">HGH92_00030</name>
</gene>
<dbReference type="Gene3D" id="1.10.1200.10">
    <property type="entry name" value="ACP-like"/>
    <property type="match status" value="1"/>
</dbReference>
<evidence type="ECO:0000259" key="4">
    <source>
        <dbReference type="PROSITE" id="PS50075"/>
    </source>
</evidence>
<dbReference type="GO" id="GO:0044550">
    <property type="term" value="P:secondary metabolite biosynthetic process"/>
    <property type="evidence" value="ECO:0007669"/>
    <property type="project" value="TreeGrafter"/>
</dbReference>
<dbReference type="SUPFAM" id="SSF52777">
    <property type="entry name" value="CoA-dependent acyltransferases"/>
    <property type="match status" value="2"/>
</dbReference>
<evidence type="ECO:0000256" key="1">
    <source>
        <dbReference type="ARBA" id="ARBA00001957"/>
    </source>
</evidence>
<keyword evidence="3" id="KW-0597">Phosphoprotein</keyword>
<dbReference type="RefSeq" id="WP_168868730.1">
    <property type="nucleotide sequence ID" value="NZ_JABAIA010000001.1"/>
</dbReference>
<dbReference type="PROSITE" id="PS50075">
    <property type="entry name" value="CARRIER"/>
    <property type="match status" value="1"/>
</dbReference>
<keyword evidence="6" id="KW-1185">Reference proteome</keyword>
<dbReference type="GO" id="GO:0003824">
    <property type="term" value="F:catalytic activity"/>
    <property type="evidence" value="ECO:0007669"/>
    <property type="project" value="InterPro"/>
</dbReference>
<dbReference type="Pfam" id="PF00550">
    <property type="entry name" value="PP-binding"/>
    <property type="match status" value="1"/>
</dbReference>
<evidence type="ECO:0000313" key="6">
    <source>
        <dbReference type="Proteomes" id="UP000570474"/>
    </source>
</evidence>
<keyword evidence="2" id="KW-0596">Phosphopantetheine</keyword>
<dbReference type="Pfam" id="PF00501">
    <property type="entry name" value="AMP-binding"/>
    <property type="match status" value="1"/>
</dbReference>
<dbReference type="Proteomes" id="UP000570474">
    <property type="component" value="Unassembled WGS sequence"/>
</dbReference>
<dbReference type="InterPro" id="IPR045851">
    <property type="entry name" value="AMP-bd_C_sf"/>
</dbReference>
<accession>A0A847RPT0</accession>